<reference evidence="2" key="1">
    <citation type="submission" date="2020-11" db="EMBL/GenBank/DDBJ databases">
        <title>Adaptations for nitrogen fixation in a non-lichenized fungal sporocarp promotes dispersal by wood-feeding termites.</title>
        <authorList>
            <consortium name="DOE Joint Genome Institute"/>
            <person name="Koch R.A."/>
            <person name="Yoon G."/>
            <person name="Arayal U."/>
            <person name="Lail K."/>
            <person name="Amirebrahimi M."/>
            <person name="Labutti K."/>
            <person name="Lipzen A."/>
            <person name="Riley R."/>
            <person name="Barry K."/>
            <person name="Henrissat B."/>
            <person name="Grigoriev I.V."/>
            <person name="Herr J.R."/>
            <person name="Aime M.C."/>
        </authorList>
    </citation>
    <scope>NUCLEOTIDE SEQUENCE</scope>
    <source>
        <strain evidence="2">MCA 3950</strain>
    </source>
</reference>
<sequence>MSLSFFRDVISHGTTDYRGCNNRKMVADIRLKERWGGLRRADWGRDNGSDPSDSALVPGSITVGPESPQELGPNFLHAQRPHPVRLAGRRSEKYSTKFSGRNSLFVLICNLNRFTNKLWSTHTVARILYPKALKLLTMLAFKFTIFAADPDVLKSRSADMTICRTRGIPISVVIIYALSYSYRLPRNSGFVVLITDRVEDIKPPRQLQRSVTNTQTTSLQRKRLE</sequence>
<evidence type="ECO:0000313" key="2">
    <source>
        <dbReference type="EMBL" id="KAG7451067.1"/>
    </source>
</evidence>
<organism evidence="2 3">
    <name type="scientific">Guyanagaster necrorhizus</name>
    <dbReference type="NCBI Taxonomy" id="856835"/>
    <lineage>
        <taxon>Eukaryota</taxon>
        <taxon>Fungi</taxon>
        <taxon>Dikarya</taxon>
        <taxon>Basidiomycota</taxon>
        <taxon>Agaricomycotina</taxon>
        <taxon>Agaricomycetes</taxon>
        <taxon>Agaricomycetidae</taxon>
        <taxon>Agaricales</taxon>
        <taxon>Marasmiineae</taxon>
        <taxon>Physalacriaceae</taxon>
        <taxon>Guyanagaster</taxon>
    </lineage>
</organism>
<evidence type="ECO:0000256" key="1">
    <source>
        <dbReference type="SAM" id="MobiDB-lite"/>
    </source>
</evidence>
<proteinExistence type="predicted"/>
<accession>A0A9P7W1T4</accession>
<dbReference type="AlphaFoldDB" id="A0A9P7W1T4"/>
<dbReference type="RefSeq" id="XP_043044567.1">
    <property type="nucleotide sequence ID" value="XM_043176635.1"/>
</dbReference>
<dbReference type="EMBL" id="MU250525">
    <property type="protein sequence ID" value="KAG7451067.1"/>
    <property type="molecule type" value="Genomic_DNA"/>
</dbReference>
<keyword evidence="3" id="KW-1185">Reference proteome</keyword>
<gene>
    <name evidence="2" type="ORF">BT62DRAFT_1000298</name>
</gene>
<name>A0A9P7W1T4_9AGAR</name>
<evidence type="ECO:0000313" key="3">
    <source>
        <dbReference type="Proteomes" id="UP000812287"/>
    </source>
</evidence>
<dbReference type="GeneID" id="66098922"/>
<feature type="compositionally biased region" description="Polar residues" evidence="1">
    <location>
        <begin position="207"/>
        <end position="219"/>
    </location>
</feature>
<protein>
    <submittedName>
        <fullName evidence="2">Uncharacterized protein</fullName>
    </submittedName>
</protein>
<dbReference type="Proteomes" id="UP000812287">
    <property type="component" value="Unassembled WGS sequence"/>
</dbReference>
<feature type="region of interest" description="Disordered" evidence="1">
    <location>
        <begin position="206"/>
        <end position="225"/>
    </location>
</feature>
<feature type="region of interest" description="Disordered" evidence="1">
    <location>
        <begin position="42"/>
        <end position="63"/>
    </location>
</feature>
<comment type="caution">
    <text evidence="2">The sequence shown here is derived from an EMBL/GenBank/DDBJ whole genome shotgun (WGS) entry which is preliminary data.</text>
</comment>